<protein>
    <submittedName>
        <fullName evidence="1">Uncharacterized protein</fullName>
    </submittedName>
</protein>
<proteinExistence type="predicted"/>
<sequence>MRQAVSELSIGGGQGMGWSTGLYKPFSNRFLVKLVRLFKPPVSDFKQRNSFSFKCNFSSTVKPQIEKA</sequence>
<evidence type="ECO:0000313" key="1">
    <source>
        <dbReference type="EMBL" id="RNA41422.1"/>
    </source>
</evidence>
<dbReference type="EMBL" id="REGN01000505">
    <property type="protein sequence ID" value="RNA41422.1"/>
    <property type="molecule type" value="Genomic_DNA"/>
</dbReference>
<comment type="caution">
    <text evidence="1">The sequence shown here is derived from an EMBL/GenBank/DDBJ whole genome shotgun (WGS) entry which is preliminary data.</text>
</comment>
<accession>A0A3M7T078</accession>
<keyword evidence="2" id="KW-1185">Reference proteome</keyword>
<reference evidence="1 2" key="1">
    <citation type="journal article" date="2018" name="Sci. Rep.">
        <title>Genomic signatures of local adaptation to the degree of environmental predictability in rotifers.</title>
        <authorList>
            <person name="Franch-Gras L."/>
            <person name="Hahn C."/>
            <person name="Garcia-Roger E.M."/>
            <person name="Carmona M.J."/>
            <person name="Serra M."/>
            <person name="Gomez A."/>
        </authorList>
    </citation>
    <scope>NUCLEOTIDE SEQUENCE [LARGE SCALE GENOMIC DNA]</scope>
    <source>
        <strain evidence="1">HYR1</strain>
    </source>
</reference>
<dbReference type="AlphaFoldDB" id="A0A3M7T078"/>
<dbReference type="Proteomes" id="UP000276133">
    <property type="component" value="Unassembled WGS sequence"/>
</dbReference>
<gene>
    <name evidence="1" type="ORF">BpHYR1_053056</name>
</gene>
<organism evidence="1 2">
    <name type="scientific">Brachionus plicatilis</name>
    <name type="common">Marine rotifer</name>
    <name type="synonym">Brachionus muelleri</name>
    <dbReference type="NCBI Taxonomy" id="10195"/>
    <lineage>
        <taxon>Eukaryota</taxon>
        <taxon>Metazoa</taxon>
        <taxon>Spiralia</taxon>
        <taxon>Gnathifera</taxon>
        <taxon>Rotifera</taxon>
        <taxon>Eurotatoria</taxon>
        <taxon>Monogononta</taxon>
        <taxon>Pseudotrocha</taxon>
        <taxon>Ploima</taxon>
        <taxon>Brachionidae</taxon>
        <taxon>Brachionus</taxon>
    </lineage>
</organism>
<evidence type="ECO:0000313" key="2">
    <source>
        <dbReference type="Proteomes" id="UP000276133"/>
    </source>
</evidence>
<name>A0A3M7T078_BRAPC</name>